<dbReference type="AlphaFoldDB" id="I3IQV0"/>
<dbReference type="Proteomes" id="UP000002985">
    <property type="component" value="Unassembled WGS sequence"/>
</dbReference>
<name>I3IQV0_9BACT</name>
<evidence type="ECO:0000313" key="1">
    <source>
        <dbReference type="EMBL" id="GAB64095.1"/>
    </source>
</evidence>
<organism evidence="1 2">
    <name type="scientific">Candidatus Jettenia caeni</name>
    <dbReference type="NCBI Taxonomy" id="247490"/>
    <lineage>
        <taxon>Bacteria</taxon>
        <taxon>Pseudomonadati</taxon>
        <taxon>Planctomycetota</taxon>
        <taxon>Candidatus Brocadiia</taxon>
        <taxon>Candidatus Brocadiales</taxon>
        <taxon>Candidatus Brocadiaceae</taxon>
        <taxon>Candidatus Jettenia</taxon>
    </lineage>
</organism>
<accession>I3IQV0</accession>
<reference evidence="1 2" key="1">
    <citation type="journal article" date="2012" name="FEBS Lett.">
        <title>Anammox organism KSU-1 expresses a NirK-type copper-containing nitrite reductase instead of a NirS-type with cytochrome cd1.</title>
        <authorList>
            <person name="Hira D."/>
            <person name="Toh H."/>
            <person name="Migita C.T."/>
            <person name="Okubo H."/>
            <person name="Nishiyama T."/>
            <person name="Hattori M."/>
            <person name="Furukawa K."/>
            <person name="Fujii T."/>
        </authorList>
    </citation>
    <scope>NUCLEOTIDE SEQUENCE [LARGE SCALE GENOMIC DNA]</scope>
</reference>
<protein>
    <submittedName>
        <fullName evidence="1">Uncharacterized protein</fullName>
    </submittedName>
</protein>
<comment type="caution">
    <text evidence="1">The sequence shown here is derived from an EMBL/GenBank/DDBJ whole genome shotgun (WGS) entry which is preliminary data.</text>
</comment>
<sequence length="52" mass="6049">MPKAYFIQKAIYAHAESVINKLFSILTPLWLYCRKSYCSNYIDTGVDMQLIS</sequence>
<keyword evidence="2" id="KW-1185">Reference proteome</keyword>
<dbReference type="EMBL" id="BAFH01000004">
    <property type="protein sequence ID" value="GAB64095.1"/>
    <property type="molecule type" value="Genomic_DNA"/>
</dbReference>
<gene>
    <name evidence="1" type="ORF">KSU1_D0786</name>
</gene>
<evidence type="ECO:0000313" key="2">
    <source>
        <dbReference type="Proteomes" id="UP000002985"/>
    </source>
</evidence>
<proteinExistence type="predicted"/>